<dbReference type="Pfam" id="PF14237">
    <property type="entry name" value="GYF_2"/>
    <property type="match status" value="1"/>
</dbReference>
<dbReference type="SMART" id="SM00360">
    <property type="entry name" value="RRM"/>
    <property type="match status" value="4"/>
</dbReference>
<comment type="caution">
    <text evidence="15">The sequence shown here is derived from an EMBL/GenBank/DDBJ whole genome shotgun (WGS) entry which is preliminary data.</text>
</comment>
<sequence>KLGDMTEAATAGDEPIGWCYLDASSQSQGPFPLDYLQRLQQAGYFHAETLFWREGQAEWKHLQDLPDLHASLEAATLAAAPPPAAQGAAVDGSTGDGPAAPQDDLSTFMAEISALDAEADDGPSTPPPEEQTFTDDDGTVYSWDPATRKFLPQGQGGPGGAAVQYNPEDMVFEGEELDIPDFVRPGDESSASDGEEESKKKKAKPDAKTGKPASEAAKDPVKEEQPSSREALLAEAKEKAAQKKQARAASSAEWFELKRNTSVYVTGLPEDVTLAEMVETFSKCGIIKEDDQRQPRIKIYQDSNGMPKGDGLVTFLKEPSVDLAVQLLDGVAFRYGLQNMTVSPAKFELKGEGFKPKQSAGNKKRKKKVLESLEKQALTWDGFDDKLAPTQVTVIIKHMFTIDEILENPLYSEEIERDVLAEAGRLGRVEKVKVYKGNPDGVVSIKFATGEAADKCVKLMEGRFFARRRLAAFIGVSMEAMEGVVHEVDNGTVSAASHTVYVSNIFEKLKLEELKNCMRTIFEQFGPVLDVVARKTYRLRGQAWVVFERAEDAEKAVKLLQGFPFYSKQLKLALAKTKSDAVAKVEGVYSEEYVEARRKKAKEDKQAVAAVAEPAPVGYAPPVQGGPAAVHPAEQAVNAPNKILFLENVPAGTNEGMLSVLFTQYPGFVEVRLVPQRPGIAFVEFGDERQAGTAMVSLQGFKMATDMPLRITFAKQ</sequence>
<organism evidence="15 16">
    <name type="scientific">Auxenochlorella protothecoides</name>
    <name type="common">Green microalga</name>
    <name type="synonym">Chlorella protothecoides</name>
    <dbReference type="NCBI Taxonomy" id="3075"/>
    <lineage>
        <taxon>Eukaryota</taxon>
        <taxon>Viridiplantae</taxon>
        <taxon>Chlorophyta</taxon>
        <taxon>core chlorophytes</taxon>
        <taxon>Trebouxiophyceae</taxon>
        <taxon>Chlorellales</taxon>
        <taxon>Chlorellaceae</taxon>
        <taxon>Auxenochlorella</taxon>
    </lineage>
</organism>
<feature type="region of interest" description="Disordered" evidence="12">
    <location>
        <begin position="79"/>
        <end position="103"/>
    </location>
</feature>
<comment type="subcellular location">
    <subcellularLocation>
        <location evidence="1">Nucleus</location>
    </subcellularLocation>
</comment>
<protein>
    <recommendedName>
        <fullName evidence="17">Multiple RNA-binding domain-containing protein 1</fullName>
    </recommendedName>
</protein>
<evidence type="ECO:0008006" key="17">
    <source>
        <dbReference type="Google" id="ProtNLM"/>
    </source>
</evidence>
<feature type="region of interest" description="Disordered" evidence="12">
    <location>
        <begin position="117"/>
        <end position="165"/>
    </location>
</feature>
<dbReference type="InterPro" id="IPR035979">
    <property type="entry name" value="RBD_domain_sf"/>
</dbReference>
<dbReference type="GO" id="GO:0005686">
    <property type="term" value="C:U2 snRNP"/>
    <property type="evidence" value="ECO:0007669"/>
    <property type="project" value="TreeGrafter"/>
</dbReference>
<dbReference type="PANTHER" id="PTHR15608">
    <property type="entry name" value="SPLICING FACTOR U2AF-ASSOCIATED PROTEIN 2"/>
    <property type="match status" value="1"/>
</dbReference>
<evidence type="ECO:0000259" key="13">
    <source>
        <dbReference type="PROSITE" id="PS50102"/>
    </source>
</evidence>
<dbReference type="InterPro" id="IPR034393">
    <property type="entry name" value="TatSF1-like"/>
</dbReference>
<dbReference type="EMBL" id="QOKY01000154">
    <property type="protein sequence ID" value="RMZ56084.1"/>
    <property type="molecule type" value="Genomic_DNA"/>
</dbReference>
<dbReference type="FunFam" id="3.30.70.330:FF:000039">
    <property type="entry name" value="U1 small nuclear ribonucleoprotein A"/>
    <property type="match status" value="1"/>
</dbReference>
<feature type="domain" description="RRM" evidence="13">
    <location>
        <begin position="261"/>
        <end position="347"/>
    </location>
</feature>
<dbReference type="InterPro" id="IPR012677">
    <property type="entry name" value="Nucleotide-bd_a/b_plait_sf"/>
</dbReference>
<evidence type="ECO:0000256" key="6">
    <source>
        <dbReference type="ARBA" id="ARBA00022737"/>
    </source>
</evidence>
<keyword evidence="10" id="KW-0687">Ribonucleoprotein</keyword>
<evidence type="ECO:0000256" key="1">
    <source>
        <dbReference type="ARBA" id="ARBA00004123"/>
    </source>
</evidence>
<feature type="domain" description="GYF" evidence="14">
    <location>
        <begin position="15"/>
        <end position="66"/>
    </location>
</feature>
<comment type="similarity">
    <text evidence="2">Belongs to the RRM U1 A/B'' family.</text>
</comment>
<evidence type="ECO:0000256" key="10">
    <source>
        <dbReference type="ARBA" id="ARBA00023274"/>
    </source>
</evidence>
<keyword evidence="5" id="KW-0747">Spliceosome</keyword>
<dbReference type="SUPFAM" id="SSF55277">
    <property type="entry name" value="GYF domain"/>
    <property type="match status" value="1"/>
</dbReference>
<feature type="compositionally biased region" description="Low complexity" evidence="12">
    <location>
        <begin position="79"/>
        <end position="89"/>
    </location>
</feature>
<keyword evidence="9" id="KW-0539">Nucleus</keyword>
<dbReference type="InterPro" id="IPR035445">
    <property type="entry name" value="GYF-like_dom_sf"/>
</dbReference>
<feature type="compositionally biased region" description="Basic and acidic residues" evidence="12">
    <location>
        <begin position="216"/>
        <end position="227"/>
    </location>
</feature>
<keyword evidence="8" id="KW-0508">mRNA splicing</keyword>
<dbReference type="CDD" id="cd12285">
    <property type="entry name" value="RRM3_RBM39_like"/>
    <property type="match status" value="1"/>
</dbReference>
<evidence type="ECO:0000256" key="12">
    <source>
        <dbReference type="SAM" id="MobiDB-lite"/>
    </source>
</evidence>
<evidence type="ECO:0000256" key="8">
    <source>
        <dbReference type="ARBA" id="ARBA00023187"/>
    </source>
</evidence>
<dbReference type="InterPro" id="IPR034392">
    <property type="entry name" value="TatSF1-like_RRM1"/>
</dbReference>
<evidence type="ECO:0000256" key="2">
    <source>
        <dbReference type="ARBA" id="ARBA00007243"/>
    </source>
</evidence>
<dbReference type="FunFam" id="3.30.70.330:FF:000329">
    <property type="entry name" value="splicing factor U2AF-associated protein 2"/>
    <property type="match status" value="1"/>
</dbReference>
<dbReference type="FunFam" id="3.30.70.330:FF:000105">
    <property type="entry name" value="HIV Tat-specific factor 1 homolog"/>
    <property type="match status" value="1"/>
</dbReference>
<evidence type="ECO:0000256" key="4">
    <source>
        <dbReference type="ARBA" id="ARBA00022664"/>
    </source>
</evidence>
<evidence type="ECO:0000256" key="5">
    <source>
        <dbReference type="ARBA" id="ARBA00022728"/>
    </source>
</evidence>
<gene>
    <name evidence="15" type="ORF">APUTEX25_004508</name>
</gene>
<dbReference type="GO" id="GO:0000398">
    <property type="term" value="P:mRNA splicing, via spliceosome"/>
    <property type="evidence" value="ECO:0007669"/>
    <property type="project" value="InterPro"/>
</dbReference>
<dbReference type="SUPFAM" id="SSF54928">
    <property type="entry name" value="RNA-binding domain, RBD"/>
    <property type="match status" value="2"/>
</dbReference>
<dbReference type="Pfam" id="PF00076">
    <property type="entry name" value="RRM_1"/>
    <property type="match status" value="3"/>
</dbReference>
<dbReference type="PROSITE" id="PS50102">
    <property type="entry name" value="RRM"/>
    <property type="match status" value="3"/>
</dbReference>
<dbReference type="GO" id="GO:0003723">
    <property type="term" value="F:RNA binding"/>
    <property type="evidence" value="ECO:0007669"/>
    <property type="project" value="UniProtKB-UniRule"/>
</dbReference>
<name>A0A3M7L1X9_AUXPR</name>
<dbReference type="PANTHER" id="PTHR15608:SF0">
    <property type="entry name" value="HIV TAT-SPECIFIC FACTOR 1"/>
    <property type="match status" value="1"/>
</dbReference>
<dbReference type="Gene3D" id="3.30.70.330">
    <property type="match status" value="4"/>
</dbReference>
<feature type="domain" description="RRM" evidence="13">
    <location>
        <begin position="498"/>
        <end position="577"/>
    </location>
</feature>
<dbReference type="InterPro" id="IPR000504">
    <property type="entry name" value="RRM_dom"/>
</dbReference>
<reference evidence="16" key="1">
    <citation type="journal article" date="2018" name="Algal Res.">
        <title>Characterization of plant carbon substrate utilization by Auxenochlorella protothecoides.</title>
        <authorList>
            <person name="Vogler B.W."/>
            <person name="Starkenburg S.R."/>
            <person name="Sudasinghe N."/>
            <person name="Schambach J.Y."/>
            <person name="Rollin J.A."/>
            <person name="Pattathil S."/>
            <person name="Barry A.N."/>
        </authorList>
    </citation>
    <scope>NUCLEOTIDE SEQUENCE [LARGE SCALE GENOMIC DNA]</scope>
    <source>
        <strain evidence="16">UTEX 25</strain>
    </source>
</reference>
<evidence type="ECO:0000256" key="9">
    <source>
        <dbReference type="ARBA" id="ARBA00023242"/>
    </source>
</evidence>
<keyword evidence="7 11" id="KW-0694">RNA-binding</keyword>
<dbReference type="Proteomes" id="UP000279271">
    <property type="component" value="Unassembled WGS sequence"/>
</dbReference>
<dbReference type="FunFam" id="3.30.70.330:FF:000029">
    <property type="entry name" value="U2 small nuclear ribonucleoprotein B"/>
    <property type="match status" value="1"/>
</dbReference>
<feature type="domain" description="RRM" evidence="13">
    <location>
        <begin position="642"/>
        <end position="716"/>
    </location>
</feature>
<feature type="non-terminal residue" evidence="15">
    <location>
        <position position="1"/>
    </location>
</feature>
<evidence type="ECO:0000259" key="14">
    <source>
        <dbReference type="PROSITE" id="PS50829"/>
    </source>
</evidence>
<accession>A0A3M7L1X9</accession>
<evidence type="ECO:0000256" key="3">
    <source>
        <dbReference type="ARBA" id="ARBA00007747"/>
    </source>
</evidence>
<evidence type="ECO:0000313" key="15">
    <source>
        <dbReference type="EMBL" id="RMZ56084.1"/>
    </source>
</evidence>
<evidence type="ECO:0000256" key="7">
    <source>
        <dbReference type="ARBA" id="ARBA00022884"/>
    </source>
</evidence>
<keyword evidence="6" id="KW-0677">Repeat</keyword>
<evidence type="ECO:0000313" key="16">
    <source>
        <dbReference type="Proteomes" id="UP000279271"/>
    </source>
</evidence>
<feature type="region of interest" description="Disordered" evidence="12">
    <location>
        <begin position="180"/>
        <end position="230"/>
    </location>
</feature>
<keyword evidence="4" id="KW-0507">mRNA processing</keyword>
<evidence type="ECO:0000256" key="11">
    <source>
        <dbReference type="PROSITE-ProRule" id="PRU00176"/>
    </source>
</evidence>
<dbReference type="AlphaFoldDB" id="A0A3M7L1X9"/>
<dbReference type="CDD" id="cd12281">
    <property type="entry name" value="RRM1_TatSF1_like"/>
    <property type="match status" value="1"/>
</dbReference>
<dbReference type="CDD" id="cd12246">
    <property type="entry name" value="RRM1_U1A_like"/>
    <property type="match status" value="1"/>
</dbReference>
<dbReference type="InterPro" id="IPR003169">
    <property type="entry name" value="GYF"/>
</dbReference>
<comment type="similarity">
    <text evidence="3">Belongs to the HTATSF1 family.</text>
</comment>
<dbReference type="InterPro" id="IPR025640">
    <property type="entry name" value="GYF_2"/>
</dbReference>
<dbReference type="PROSITE" id="PS50829">
    <property type="entry name" value="GYF"/>
    <property type="match status" value="1"/>
</dbReference>
<dbReference type="CDD" id="cd12247">
    <property type="entry name" value="RRM2_U1A_like"/>
    <property type="match status" value="1"/>
</dbReference>
<proteinExistence type="inferred from homology"/>
<dbReference type="GO" id="GO:0005684">
    <property type="term" value="C:U2-type spliceosomal complex"/>
    <property type="evidence" value="ECO:0007669"/>
    <property type="project" value="UniProtKB-ARBA"/>
</dbReference>
<dbReference type="Gene3D" id="3.30.1490.40">
    <property type="match status" value="1"/>
</dbReference>